<dbReference type="PANTHER" id="PTHR44757">
    <property type="entry name" value="DIGUANYLATE CYCLASE DGCP"/>
    <property type="match status" value="1"/>
</dbReference>
<organism evidence="7 8">
    <name type="scientific">Methylomarinum roseum</name>
    <dbReference type="NCBI Taxonomy" id="3067653"/>
    <lineage>
        <taxon>Bacteria</taxon>
        <taxon>Pseudomonadati</taxon>
        <taxon>Pseudomonadota</taxon>
        <taxon>Gammaproteobacteria</taxon>
        <taxon>Methylococcales</taxon>
        <taxon>Methylococcaceae</taxon>
        <taxon>Methylomarinum</taxon>
    </lineage>
</organism>
<dbReference type="Gene3D" id="3.30.450.20">
    <property type="entry name" value="PAS domain"/>
    <property type="match status" value="1"/>
</dbReference>
<gene>
    <name evidence="7" type="ORF">Q9L42_008255</name>
</gene>
<dbReference type="InterPro" id="IPR001633">
    <property type="entry name" value="EAL_dom"/>
</dbReference>
<dbReference type="Pfam" id="PF08448">
    <property type="entry name" value="PAS_4"/>
    <property type="match status" value="1"/>
</dbReference>
<name>A0AAU7NYN8_9GAMM</name>
<dbReference type="SUPFAM" id="SSF53850">
    <property type="entry name" value="Periplasmic binding protein-like II"/>
    <property type="match status" value="1"/>
</dbReference>
<dbReference type="RefSeq" id="WP_349432601.1">
    <property type="nucleotide sequence ID" value="NZ_CP157743.1"/>
</dbReference>
<dbReference type="CDD" id="cd00130">
    <property type="entry name" value="PAS"/>
    <property type="match status" value="1"/>
</dbReference>
<dbReference type="NCBIfam" id="TIGR00229">
    <property type="entry name" value="sensory_box"/>
    <property type="match status" value="1"/>
</dbReference>
<dbReference type="FunFam" id="3.30.70.270:FF:000001">
    <property type="entry name" value="Diguanylate cyclase domain protein"/>
    <property type="match status" value="1"/>
</dbReference>
<dbReference type="EMBL" id="CP157743">
    <property type="protein sequence ID" value="XBS22102.1"/>
    <property type="molecule type" value="Genomic_DNA"/>
</dbReference>
<dbReference type="InterPro" id="IPR043128">
    <property type="entry name" value="Rev_trsase/Diguanyl_cyclase"/>
</dbReference>
<evidence type="ECO:0000313" key="8">
    <source>
        <dbReference type="Proteomes" id="UP001225378"/>
    </source>
</evidence>
<dbReference type="Gene3D" id="3.20.20.450">
    <property type="entry name" value="EAL domain"/>
    <property type="match status" value="1"/>
</dbReference>
<dbReference type="InterPro" id="IPR029787">
    <property type="entry name" value="Nucleotide_cyclase"/>
</dbReference>
<protein>
    <submittedName>
        <fullName evidence="7">EAL domain-containing protein</fullName>
    </submittedName>
</protein>
<dbReference type="KEGG" id="mech:Q9L42_008255"/>
<feature type="domain" description="GGDEF" evidence="6">
    <location>
        <begin position="516"/>
        <end position="647"/>
    </location>
</feature>
<evidence type="ECO:0000256" key="1">
    <source>
        <dbReference type="ARBA" id="ARBA00001946"/>
    </source>
</evidence>
<dbReference type="InterPro" id="IPR035965">
    <property type="entry name" value="PAS-like_dom_sf"/>
</dbReference>
<accession>A0AAU7NYN8</accession>
<evidence type="ECO:0000259" key="3">
    <source>
        <dbReference type="PROSITE" id="PS50112"/>
    </source>
</evidence>
<dbReference type="CDD" id="cd01948">
    <property type="entry name" value="EAL"/>
    <property type="match status" value="1"/>
</dbReference>
<dbReference type="SUPFAM" id="SSF141868">
    <property type="entry name" value="EAL domain-like"/>
    <property type="match status" value="1"/>
</dbReference>
<feature type="domain" description="PAS" evidence="3">
    <location>
        <begin position="357"/>
        <end position="415"/>
    </location>
</feature>
<reference evidence="7 8" key="1">
    <citation type="journal article" date="2024" name="Microbiology">
        <title>Methylomarinum rosea sp. nov., a novel halophilic methanotrophic bacterium from the hypersaline Lake Elton.</title>
        <authorList>
            <person name="Suleimanov R.Z."/>
            <person name="Oshkin I.Y."/>
            <person name="Danilova O.V."/>
            <person name="Suzina N.E."/>
            <person name="Dedysh S.N."/>
        </authorList>
    </citation>
    <scope>NUCLEOTIDE SEQUENCE [LARGE SCALE GENOMIC DNA]</scope>
    <source>
        <strain evidence="7 8">Ch1-1</strain>
    </source>
</reference>
<dbReference type="SMART" id="SM00052">
    <property type="entry name" value="EAL"/>
    <property type="match status" value="1"/>
</dbReference>
<evidence type="ECO:0000256" key="2">
    <source>
        <dbReference type="SAM" id="Coils"/>
    </source>
</evidence>
<dbReference type="AlphaFoldDB" id="A0AAU7NYN8"/>
<evidence type="ECO:0000313" key="7">
    <source>
        <dbReference type="EMBL" id="XBS22102.1"/>
    </source>
</evidence>
<dbReference type="Gene3D" id="3.30.70.270">
    <property type="match status" value="1"/>
</dbReference>
<dbReference type="CDD" id="cd01949">
    <property type="entry name" value="GGDEF"/>
    <property type="match status" value="1"/>
</dbReference>
<dbReference type="InterPro" id="IPR001638">
    <property type="entry name" value="Solute-binding_3/MltF_N"/>
</dbReference>
<dbReference type="SUPFAM" id="SSF55785">
    <property type="entry name" value="PYP-like sensor domain (PAS domain)"/>
    <property type="match status" value="1"/>
</dbReference>
<keyword evidence="2" id="KW-0175">Coiled coil</keyword>
<dbReference type="PANTHER" id="PTHR44757:SF2">
    <property type="entry name" value="BIOFILM ARCHITECTURE MAINTENANCE PROTEIN MBAA"/>
    <property type="match status" value="1"/>
</dbReference>
<dbReference type="PROSITE" id="PS50113">
    <property type="entry name" value="PAC"/>
    <property type="match status" value="1"/>
</dbReference>
<dbReference type="SMART" id="SM00062">
    <property type="entry name" value="PBPb"/>
    <property type="match status" value="1"/>
</dbReference>
<dbReference type="InterPro" id="IPR000160">
    <property type="entry name" value="GGDEF_dom"/>
</dbReference>
<feature type="domain" description="EAL" evidence="5">
    <location>
        <begin position="656"/>
        <end position="916"/>
    </location>
</feature>
<comment type="cofactor">
    <cofactor evidence="1">
        <name>Mg(2+)</name>
        <dbReference type="ChEBI" id="CHEBI:18420"/>
    </cofactor>
</comment>
<feature type="coiled-coil region" evidence="2">
    <location>
        <begin position="315"/>
        <end position="360"/>
    </location>
</feature>
<dbReference type="Pfam" id="PF00990">
    <property type="entry name" value="GGDEF"/>
    <property type="match status" value="1"/>
</dbReference>
<dbReference type="InterPro" id="IPR000014">
    <property type="entry name" value="PAS"/>
</dbReference>
<feature type="domain" description="PAC" evidence="4">
    <location>
        <begin position="432"/>
        <end position="484"/>
    </location>
</feature>
<dbReference type="GO" id="GO:0003824">
    <property type="term" value="F:catalytic activity"/>
    <property type="evidence" value="ECO:0007669"/>
    <property type="project" value="UniProtKB-ARBA"/>
</dbReference>
<sequence>MSAQGKFVVKTFKILLFTIAAALLLMSAVRYLPWHGGVKTPTPAPSKVVILDDDEKAWLKAHEPVRIAFDGHFPPYSFIDQGGHIKGIAYDTIKLISEKLDIDFEIDQRTLWSDIYPAALDKEVDVIATMVNRPERKFQFEFTKPYVFKSLVIVTHKNNQQIKDRSGLAGKTVALVENYQYSLRVLEEFPSITPYYVDSMRDALVAIETRQADAAIIFFATSYYLQNKHQFSQIKFTSFYDHNSANESIAVRSDWPILAGILQKGLDAISPAEKQAINDKWYAPTKLPVDYETIAKVVISLLLISLALLIWIGQMKRKNRRITLTRNKLQQANEELNSLKQDLENQVSQRTHQLQHSEQKYRSLVENLQDEYFFYRQNPDGVFTYLSPSVTTILGYSIEQFSSHYSQFLTDHPDNAKIGDYTARCLNGEKVPIYQIELYDNEGHKRCLEVLANPLLDDNEQCIGVEGIAHDITLLKQTCARLNWLSYYDDLTGLANRRLFTDRAEQMIALCQRNQEPMALLFLDVDRFKFVNDSLGHAAGDEVLKETAARLKSVVRESDIAARMGGDEFTLILPGADAEAAKIVAKKLQKKFSKPYELNEQQFRLGSSIGIAIFPQHGNDIDTLLQQADDAMYFAKKGKKGFAFCSSDQQHNNNRRLILERDLSKALAQQCYDDTFELKVVYQSKHCARSHQLIGYEALMRWQHPELGEISPVEFIPLAEESGLICELSRWMIRQVCHQAVCWSQTGIDFGKIAINISALELINLELAKNIIEQISAHHARCDWIELEINESALLKTPDIAIKTMEQLTNAGVFIAIDDFGTGYSSLVHMKNLPANYIKIDQSFIHNILHSTTDQAVVHAVIAMSHALHKKVIAEGVETEQQLQFLTDHGCDAVQGYWFSKPVAAQELNTRPAMAETA</sequence>
<dbReference type="NCBIfam" id="TIGR00254">
    <property type="entry name" value="GGDEF"/>
    <property type="match status" value="1"/>
</dbReference>
<dbReference type="Pfam" id="PF00563">
    <property type="entry name" value="EAL"/>
    <property type="match status" value="1"/>
</dbReference>
<dbReference type="InterPro" id="IPR035919">
    <property type="entry name" value="EAL_sf"/>
</dbReference>
<dbReference type="InterPro" id="IPR013656">
    <property type="entry name" value="PAS_4"/>
</dbReference>
<dbReference type="PROSITE" id="PS50887">
    <property type="entry name" value="GGDEF"/>
    <property type="match status" value="1"/>
</dbReference>
<keyword evidence="8" id="KW-1185">Reference proteome</keyword>
<dbReference type="SUPFAM" id="SSF55073">
    <property type="entry name" value="Nucleotide cyclase"/>
    <property type="match status" value="1"/>
</dbReference>
<dbReference type="CDD" id="cd01007">
    <property type="entry name" value="PBP2_BvgS_HisK_like"/>
    <property type="match status" value="1"/>
</dbReference>
<dbReference type="PROSITE" id="PS50112">
    <property type="entry name" value="PAS"/>
    <property type="match status" value="1"/>
</dbReference>
<proteinExistence type="predicted"/>
<evidence type="ECO:0000259" key="4">
    <source>
        <dbReference type="PROSITE" id="PS50113"/>
    </source>
</evidence>
<dbReference type="SMART" id="SM00267">
    <property type="entry name" value="GGDEF"/>
    <property type="match status" value="1"/>
</dbReference>
<dbReference type="Proteomes" id="UP001225378">
    <property type="component" value="Chromosome"/>
</dbReference>
<dbReference type="InterPro" id="IPR000700">
    <property type="entry name" value="PAS-assoc_C"/>
</dbReference>
<evidence type="ECO:0000259" key="6">
    <source>
        <dbReference type="PROSITE" id="PS50887"/>
    </source>
</evidence>
<evidence type="ECO:0000259" key="5">
    <source>
        <dbReference type="PROSITE" id="PS50883"/>
    </source>
</evidence>
<dbReference type="Pfam" id="PF00497">
    <property type="entry name" value="SBP_bac_3"/>
    <property type="match status" value="1"/>
</dbReference>
<dbReference type="Gene3D" id="3.40.190.10">
    <property type="entry name" value="Periplasmic binding protein-like II"/>
    <property type="match status" value="2"/>
</dbReference>
<dbReference type="InterPro" id="IPR052155">
    <property type="entry name" value="Biofilm_reg_signaling"/>
</dbReference>
<dbReference type="PROSITE" id="PS50883">
    <property type="entry name" value="EAL"/>
    <property type="match status" value="1"/>
</dbReference>